<evidence type="ECO:0000313" key="1">
    <source>
        <dbReference type="EMBL" id="PGH26865.1"/>
    </source>
</evidence>
<comment type="caution">
    <text evidence="1">The sequence shown here is derived from an EMBL/GenBank/DDBJ whole genome shotgun (WGS) entry which is preliminary data.</text>
</comment>
<sequence length="83" mass="9110">MSTSGFGRKRDKRAVDREIAARPDEPEEHAGLFCLWPTNETIETKLDIVAVHGLGGHPFKHGQMAMLFGSATSSPAQYQRPAC</sequence>
<organism evidence="1 2">
    <name type="scientific">Polytolypa hystricis (strain UAMH7299)</name>
    <dbReference type="NCBI Taxonomy" id="1447883"/>
    <lineage>
        <taxon>Eukaryota</taxon>
        <taxon>Fungi</taxon>
        <taxon>Dikarya</taxon>
        <taxon>Ascomycota</taxon>
        <taxon>Pezizomycotina</taxon>
        <taxon>Eurotiomycetes</taxon>
        <taxon>Eurotiomycetidae</taxon>
        <taxon>Onygenales</taxon>
        <taxon>Onygenales incertae sedis</taxon>
        <taxon>Polytolypa</taxon>
    </lineage>
</organism>
<dbReference type="EMBL" id="PDNA01000012">
    <property type="protein sequence ID" value="PGH26865.1"/>
    <property type="molecule type" value="Genomic_DNA"/>
</dbReference>
<evidence type="ECO:0000313" key="2">
    <source>
        <dbReference type="Proteomes" id="UP000224634"/>
    </source>
</evidence>
<name>A0A2B7YZU3_POLH7</name>
<dbReference type="AlphaFoldDB" id="A0A2B7YZU3"/>
<protein>
    <submittedName>
        <fullName evidence="1">Uncharacterized protein</fullName>
    </submittedName>
</protein>
<dbReference type="OrthoDB" id="4225476at2759"/>
<accession>A0A2B7YZU3</accession>
<reference evidence="1 2" key="1">
    <citation type="submission" date="2017-10" db="EMBL/GenBank/DDBJ databases">
        <title>Comparative genomics in systemic dimorphic fungi from Ajellomycetaceae.</title>
        <authorList>
            <person name="Munoz J.F."/>
            <person name="Mcewen J.G."/>
            <person name="Clay O.K."/>
            <person name="Cuomo C.A."/>
        </authorList>
    </citation>
    <scope>NUCLEOTIDE SEQUENCE [LARGE SCALE GENOMIC DNA]</scope>
    <source>
        <strain evidence="1 2">UAMH7299</strain>
    </source>
</reference>
<gene>
    <name evidence="1" type="ORF">AJ80_01447</name>
</gene>
<keyword evidence="2" id="KW-1185">Reference proteome</keyword>
<dbReference type="Proteomes" id="UP000224634">
    <property type="component" value="Unassembled WGS sequence"/>
</dbReference>
<proteinExistence type="predicted"/>